<evidence type="ECO:0000313" key="1">
    <source>
        <dbReference type="EMBL" id="KAK3076245.1"/>
    </source>
</evidence>
<reference evidence="1" key="1">
    <citation type="submission" date="2024-09" db="EMBL/GenBank/DDBJ databases">
        <title>Black Yeasts Isolated from many extreme environments.</title>
        <authorList>
            <person name="Coleine C."/>
            <person name="Stajich J.E."/>
            <person name="Selbmann L."/>
        </authorList>
    </citation>
    <scope>NUCLEOTIDE SEQUENCE</scope>
    <source>
        <strain evidence="1">CCFEE 5737</strain>
    </source>
</reference>
<feature type="non-terminal residue" evidence="1">
    <location>
        <position position="154"/>
    </location>
</feature>
<gene>
    <name evidence="1" type="ORF">LTS18_013524</name>
</gene>
<protein>
    <submittedName>
        <fullName evidence="1">Uncharacterized protein</fullName>
    </submittedName>
</protein>
<accession>A0ACC3DI72</accession>
<dbReference type="Proteomes" id="UP001186974">
    <property type="component" value="Unassembled WGS sequence"/>
</dbReference>
<proteinExistence type="predicted"/>
<name>A0ACC3DI72_9PEZI</name>
<organism evidence="1 2">
    <name type="scientific">Coniosporium uncinatum</name>
    <dbReference type="NCBI Taxonomy" id="93489"/>
    <lineage>
        <taxon>Eukaryota</taxon>
        <taxon>Fungi</taxon>
        <taxon>Dikarya</taxon>
        <taxon>Ascomycota</taxon>
        <taxon>Pezizomycotina</taxon>
        <taxon>Dothideomycetes</taxon>
        <taxon>Dothideomycetes incertae sedis</taxon>
        <taxon>Coniosporium</taxon>
    </lineage>
</organism>
<evidence type="ECO:0000313" key="2">
    <source>
        <dbReference type="Proteomes" id="UP001186974"/>
    </source>
</evidence>
<sequence>MPLTDRDPNISGRTSRASNASGGSKRLYNGGGPTKSDALSDAPGVTSMMRTTTEFGGLGTIAIGPGRNTAARAAQRRSAGANSRLSVSSAQSQSSKRASGQSTHHAWPSASSGPRRSLISTLNVPQYPDQGPIPQSSYMDYPGPPSMMPPSLAY</sequence>
<dbReference type="EMBL" id="JAWDJW010004192">
    <property type="protein sequence ID" value="KAK3076245.1"/>
    <property type="molecule type" value="Genomic_DNA"/>
</dbReference>
<keyword evidence="2" id="KW-1185">Reference proteome</keyword>
<comment type="caution">
    <text evidence="1">The sequence shown here is derived from an EMBL/GenBank/DDBJ whole genome shotgun (WGS) entry which is preliminary data.</text>
</comment>